<dbReference type="EMBL" id="FMCW01000010">
    <property type="protein sequence ID" value="SCE86040.1"/>
    <property type="molecule type" value="Genomic_DNA"/>
</dbReference>
<dbReference type="GO" id="GO:0043565">
    <property type="term" value="F:sequence-specific DNA binding"/>
    <property type="evidence" value="ECO:0007669"/>
    <property type="project" value="InterPro"/>
</dbReference>
<evidence type="ECO:0000256" key="2">
    <source>
        <dbReference type="ARBA" id="ARBA00023125"/>
    </source>
</evidence>
<dbReference type="Pfam" id="PF14525">
    <property type="entry name" value="AraC_binding_2"/>
    <property type="match status" value="1"/>
</dbReference>
<dbReference type="SMART" id="SM00342">
    <property type="entry name" value="HTH_ARAC"/>
    <property type="match status" value="1"/>
</dbReference>
<accession>A0A1C4VQ19</accession>
<gene>
    <name evidence="5" type="ORF">GA0070558_110119</name>
</gene>
<feature type="domain" description="HTH araC/xylS-type" evidence="4">
    <location>
        <begin position="165"/>
        <end position="266"/>
    </location>
</feature>
<protein>
    <submittedName>
        <fullName evidence="5">AraC-binding-like domain-containing protein</fullName>
    </submittedName>
</protein>
<evidence type="ECO:0000256" key="1">
    <source>
        <dbReference type="ARBA" id="ARBA00023015"/>
    </source>
</evidence>
<dbReference type="Proteomes" id="UP000199375">
    <property type="component" value="Unassembled WGS sequence"/>
</dbReference>
<keyword evidence="1" id="KW-0805">Transcription regulation</keyword>
<dbReference type="PROSITE" id="PS01124">
    <property type="entry name" value="HTH_ARAC_FAMILY_2"/>
    <property type="match status" value="1"/>
</dbReference>
<dbReference type="InterPro" id="IPR020449">
    <property type="entry name" value="Tscrpt_reg_AraC-type_HTH"/>
</dbReference>
<name>A0A1C4VQ19_9ACTN</name>
<dbReference type="InterPro" id="IPR050204">
    <property type="entry name" value="AraC_XylS_family_regulators"/>
</dbReference>
<evidence type="ECO:0000313" key="6">
    <source>
        <dbReference type="Proteomes" id="UP000199375"/>
    </source>
</evidence>
<dbReference type="PANTHER" id="PTHR46796">
    <property type="entry name" value="HTH-TYPE TRANSCRIPTIONAL ACTIVATOR RHAS-RELATED"/>
    <property type="match status" value="1"/>
</dbReference>
<evidence type="ECO:0000256" key="3">
    <source>
        <dbReference type="ARBA" id="ARBA00023163"/>
    </source>
</evidence>
<dbReference type="InterPro" id="IPR018060">
    <property type="entry name" value="HTH_AraC"/>
</dbReference>
<dbReference type="GO" id="GO:0003700">
    <property type="term" value="F:DNA-binding transcription factor activity"/>
    <property type="evidence" value="ECO:0007669"/>
    <property type="project" value="InterPro"/>
</dbReference>
<proteinExistence type="predicted"/>
<keyword evidence="3" id="KW-0804">Transcription</keyword>
<dbReference type="AlphaFoldDB" id="A0A1C4VQ19"/>
<dbReference type="InterPro" id="IPR009057">
    <property type="entry name" value="Homeodomain-like_sf"/>
</dbReference>
<organism evidence="5 6">
    <name type="scientific">Micromonospora haikouensis</name>
    <dbReference type="NCBI Taxonomy" id="686309"/>
    <lineage>
        <taxon>Bacteria</taxon>
        <taxon>Bacillati</taxon>
        <taxon>Actinomycetota</taxon>
        <taxon>Actinomycetes</taxon>
        <taxon>Micromonosporales</taxon>
        <taxon>Micromonosporaceae</taxon>
        <taxon>Micromonospora</taxon>
    </lineage>
</organism>
<dbReference type="PANTHER" id="PTHR46796:SF6">
    <property type="entry name" value="ARAC SUBFAMILY"/>
    <property type="match status" value="1"/>
</dbReference>
<dbReference type="Gene3D" id="1.10.10.60">
    <property type="entry name" value="Homeodomain-like"/>
    <property type="match status" value="1"/>
</dbReference>
<keyword evidence="2" id="KW-0238">DNA-binding</keyword>
<dbReference type="Pfam" id="PF12833">
    <property type="entry name" value="HTH_18"/>
    <property type="match status" value="1"/>
</dbReference>
<dbReference type="PRINTS" id="PR00032">
    <property type="entry name" value="HTHARAC"/>
</dbReference>
<reference evidence="5 6" key="1">
    <citation type="submission" date="2016-06" db="EMBL/GenBank/DDBJ databases">
        <authorList>
            <person name="Kjaerup R.B."/>
            <person name="Dalgaard T.S."/>
            <person name="Juul-Madsen H.R."/>
        </authorList>
    </citation>
    <scope>NUCLEOTIDE SEQUENCE [LARGE SCALE GENOMIC DNA]</scope>
    <source>
        <strain evidence="5 6">DSM 45626</strain>
    </source>
</reference>
<sequence length="270" mass="30555">MSTLTYSPLEVIRTPKMIRQSDAGLYQLVLHLRGRMGVSQAGRDNSFDSRSLVLHDTSRPFHSWAAAGRGPIVSCLVVLIPRKLIPLRPQILDPLNTTPLPTRRGFGAMLRRHLIGLQQDAANWTAADAARLATITLDLLAATYAHELQATRTLPSATYQRALHTRIHEFIQQQLGDPGLTPEAIAAAHAISTRYLHKLFQQQGLTVAAWIRQNRLERCRHDLADPHQRDRPIHAIAHRWGFTSNAHFTRLFRTTYGTAPSEYRHHTHHR</sequence>
<evidence type="ECO:0000259" key="4">
    <source>
        <dbReference type="PROSITE" id="PS01124"/>
    </source>
</evidence>
<dbReference type="SUPFAM" id="SSF46689">
    <property type="entry name" value="Homeodomain-like"/>
    <property type="match status" value="1"/>
</dbReference>
<dbReference type="InterPro" id="IPR035418">
    <property type="entry name" value="AraC-bd_2"/>
</dbReference>
<evidence type="ECO:0000313" key="5">
    <source>
        <dbReference type="EMBL" id="SCE86040.1"/>
    </source>
</evidence>